<dbReference type="EMBL" id="CP080467">
    <property type="protein sequence ID" value="UNO50898.1"/>
    <property type="molecule type" value="Genomic_DNA"/>
</dbReference>
<dbReference type="SUPFAM" id="SSF103481">
    <property type="entry name" value="Multidrug resistance efflux transporter EmrE"/>
    <property type="match status" value="2"/>
</dbReference>
<evidence type="ECO:0000313" key="9">
    <source>
        <dbReference type="Proteomes" id="UP000829401"/>
    </source>
</evidence>
<name>A0A9E6ZK49_ALIAG</name>
<keyword evidence="9" id="KW-1185">Reference proteome</keyword>
<evidence type="ECO:0000256" key="4">
    <source>
        <dbReference type="ARBA" id="ARBA00022989"/>
    </source>
</evidence>
<evidence type="ECO:0000256" key="3">
    <source>
        <dbReference type="ARBA" id="ARBA00022692"/>
    </source>
</evidence>
<evidence type="ECO:0000256" key="6">
    <source>
        <dbReference type="SAM" id="Phobius"/>
    </source>
</evidence>
<feature type="transmembrane region" description="Helical" evidence="6">
    <location>
        <begin position="40"/>
        <end position="59"/>
    </location>
</feature>
<reference evidence="9" key="1">
    <citation type="journal article" date="2022" name="G3 (Bethesda)">
        <title>Unveiling the complete genome sequence of Alicyclobacillus acidoterrestris DSM 3922T, a taint-producing strain.</title>
        <authorList>
            <person name="Leonardo I.C."/>
            <person name="Barreto Crespo M.T."/>
            <person name="Gaspar F.B."/>
        </authorList>
    </citation>
    <scope>NUCLEOTIDE SEQUENCE [LARGE SCALE GENOMIC DNA]</scope>
    <source>
        <strain evidence="9">DSM 3922</strain>
    </source>
</reference>
<dbReference type="InterPro" id="IPR050638">
    <property type="entry name" value="AA-Vitamin_Transporters"/>
</dbReference>
<evidence type="ECO:0000256" key="5">
    <source>
        <dbReference type="ARBA" id="ARBA00023136"/>
    </source>
</evidence>
<evidence type="ECO:0000259" key="7">
    <source>
        <dbReference type="Pfam" id="PF00892"/>
    </source>
</evidence>
<dbReference type="Proteomes" id="UP000829401">
    <property type="component" value="Chromosome"/>
</dbReference>
<feature type="domain" description="EamA" evidence="7">
    <location>
        <begin position="151"/>
        <end position="282"/>
    </location>
</feature>
<comment type="similarity">
    <text evidence="2">Belongs to the EamA transporter family.</text>
</comment>
<keyword evidence="3 6" id="KW-0812">Transmembrane</keyword>
<dbReference type="PANTHER" id="PTHR32322">
    <property type="entry name" value="INNER MEMBRANE TRANSPORTER"/>
    <property type="match status" value="1"/>
</dbReference>
<comment type="subcellular location">
    <subcellularLocation>
        <location evidence="1">Endomembrane system</location>
        <topology evidence="1">Multi-pass membrane protein</topology>
    </subcellularLocation>
</comment>
<feature type="transmembrane region" description="Helical" evidence="6">
    <location>
        <begin position="266"/>
        <end position="283"/>
    </location>
</feature>
<feature type="transmembrane region" description="Helical" evidence="6">
    <location>
        <begin position="175"/>
        <end position="197"/>
    </location>
</feature>
<dbReference type="OrthoDB" id="9810818at2"/>
<dbReference type="GO" id="GO:0016020">
    <property type="term" value="C:membrane"/>
    <property type="evidence" value="ECO:0007669"/>
    <property type="project" value="UniProtKB-SubCell"/>
</dbReference>
<accession>A0A9E6ZK49</accession>
<organism evidence="8 9">
    <name type="scientific">Alicyclobacillus acidoterrestris (strain ATCC 49025 / DSM 3922 / CIP 106132 / NCIMB 13137 / GD3B)</name>
    <dbReference type="NCBI Taxonomy" id="1356854"/>
    <lineage>
        <taxon>Bacteria</taxon>
        <taxon>Bacillati</taxon>
        <taxon>Bacillota</taxon>
        <taxon>Bacilli</taxon>
        <taxon>Bacillales</taxon>
        <taxon>Alicyclobacillaceae</taxon>
        <taxon>Alicyclobacillus</taxon>
    </lineage>
</organism>
<dbReference type="AlphaFoldDB" id="A0A9E6ZK49"/>
<evidence type="ECO:0000256" key="2">
    <source>
        <dbReference type="ARBA" id="ARBA00007362"/>
    </source>
</evidence>
<evidence type="ECO:0000256" key="1">
    <source>
        <dbReference type="ARBA" id="ARBA00004127"/>
    </source>
</evidence>
<keyword evidence="4 6" id="KW-1133">Transmembrane helix</keyword>
<feature type="transmembrane region" description="Helical" evidence="6">
    <location>
        <begin position="209"/>
        <end position="229"/>
    </location>
</feature>
<sequence>MVLLGAVLWGVSGTAAQVLFQRDGLNPAWLVSVRMTTSGLLLLIALSARFGFAHTFAIWKNKRDAFGIVLLGIIGLLGVQYSYFASIRYGNAATGTLLQYLGPIFITIYVALRRRRMPSVKQLTAVLIALLGVLFLVTNGNWHSLSIAPLAVVWGLISAITLAFYTLYPAALLRTYGASTVMGWGMLIGGIGMSLMAPPWTFSGHSGPGTWFLVGFVTLFGTLLAFYIYIASLKYISASEASLLACGEPLSATILTVAILHVPMSWSSILGAICILTTVTILARSKSEQSE</sequence>
<feature type="transmembrane region" description="Helical" evidence="6">
    <location>
        <begin position="241"/>
        <end position="260"/>
    </location>
</feature>
<protein>
    <submittedName>
        <fullName evidence="8">DMT family transporter</fullName>
    </submittedName>
</protein>
<proteinExistence type="inferred from homology"/>
<feature type="transmembrane region" description="Helical" evidence="6">
    <location>
        <begin position="66"/>
        <end position="83"/>
    </location>
</feature>
<dbReference type="PANTHER" id="PTHR32322:SF2">
    <property type="entry name" value="EAMA DOMAIN-CONTAINING PROTEIN"/>
    <property type="match status" value="1"/>
</dbReference>
<gene>
    <name evidence="8" type="ORF">K1I37_13820</name>
</gene>
<feature type="domain" description="EamA" evidence="7">
    <location>
        <begin position="1"/>
        <end position="137"/>
    </location>
</feature>
<feature type="transmembrane region" description="Helical" evidence="6">
    <location>
        <begin position="123"/>
        <end position="142"/>
    </location>
</feature>
<evidence type="ECO:0000313" key="8">
    <source>
        <dbReference type="EMBL" id="UNO50898.1"/>
    </source>
</evidence>
<keyword evidence="5 6" id="KW-0472">Membrane</keyword>
<dbReference type="InterPro" id="IPR037185">
    <property type="entry name" value="EmrE-like"/>
</dbReference>
<dbReference type="Pfam" id="PF00892">
    <property type="entry name" value="EamA"/>
    <property type="match status" value="2"/>
</dbReference>
<feature type="transmembrane region" description="Helical" evidence="6">
    <location>
        <begin position="89"/>
        <end position="111"/>
    </location>
</feature>
<dbReference type="InterPro" id="IPR000620">
    <property type="entry name" value="EamA_dom"/>
</dbReference>
<dbReference type="KEGG" id="aaco:K1I37_13820"/>
<feature type="transmembrane region" description="Helical" evidence="6">
    <location>
        <begin position="148"/>
        <end position="168"/>
    </location>
</feature>